<feature type="chain" id="PRO_5046847327" evidence="1">
    <location>
        <begin position="27"/>
        <end position="560"/>
    </location>
</feature>
<dbReference type="InterPro" id="IPR039424">
    <property type="entry name" value="SBP_5"/>
</dbReference>
<reference evidence="4" key="1">
    <citation type="journal article" date="2019" name="Int. J. Syst. Evol. Microbiol.">
        <title>The Global Catalogue of Microorganisms (GCM) 10K type strain sequencing project: providing services to taxonomists for standard genome sequencing and annotation.</title>
        <authorList>
            <consortium name="The Broad Institute Genomics Platform"/>
            <consortium name="The Broad Institute Genome Sequencing Center for Infectious Disease"/>
            <person name="Wu L."/>
            <person name="Ma J."/>
        </authorList>
    </citation>
    <scope>NUCLEOTIDE SEQUENCE [LARGE SCALE GENOMIC DNA]</scope>
    <source>
        <strain evidence="4">JCM 14718</strain>
    </source>
</reference>
<dbReference type="SUPFAM" id="SSF53850">
    <property type="entry name" value="Periplasmic binding protein-like II"/>
    <property type="match status" value="1"/>
</dbReference>
<dbReference type="Gene3D" id="3.40.190.10">
    <property type="entry name" value="Periplasmic binding protein-like II"/>
    <property type="match status" value="1"/>
</dbReference>
<feature type="signal peptide" evidence="1">
    <location>
        <begin position="1"/>
        <end position="26"/>
    </location>
</feature>
<dbReference type="PANTHER" id="PTHR30290:SF83">
    <property type="entry name" value="ABC TRANSPORTER SUBSTRATE-BINDING PROTEIN"/>
    <property type="match status" value="1"/>
</dbReference>
<sequence>MTRKAIVSWLAAVVGLVLLGSGCTTAGGSASGSAAATGHRGGILHLLMASDLEHLDPARANTETQLQLQTLYSPTLTSYVNAAGTAGTAIGPDAATGTGRSNADRTKWSFTVRPNLRWQDGKPVTCEDFRYGVNRSFSDLLTDGPSYQKALLKGGQTYRGIYLDPHGIPSVTCVGDTITYELAQPLADFPYAVTMSSFAAVRQDRDARTGYDAMPFSYGPYEFASHVRDKSIRMVRNPHWDQSADHIRLNLPDELDFELSVEGSVITDRLVRGQGTDQQAVSFGSSAIAPEQAAQILASPALKQRTITGFGGSTTFIAINTKKVPDLACRRAYVYAMNKKTYLTVQGGPTFGDYATTIAAPTVKAYRKIDPYGLAGKPEGDPAKARELLAQSRNCPQDIKLDYSQSATGDRIAAAIADAFARVGLAVHPNPLPRKSFHTIVGRPAAQNELLLTSWIADWPSGEAIFPPQFSGDRIRPDGNVNFSQLNDPKINQAIKAAEAVPDTDSAQASWATVDQLIQEDAAAIPIRYNKQVLIVGPRVTGARISSQYLDVSLQNVGVE</sequence>
<dbReference type="InterPro" id="IPR030678">
    <property type="entry name" value="Peptide/Ni-bd"/>
</dbReference>
<gene>
    <name evidence="3" type="ORF">GCM10009765_42110</name>
</gene>
<evidence type="ECO:0000256" key="1">
    <source>
        <dbReference type="SAM" id="SignalP"/>
    </source>
</evidence>
<keyword evidence="1" id="KW-0732">Signal</keyword>
<comment type="caution">
    <text evidence="3">The sequence shown here is derived from an EMBL/GenBank/DDBJ whole genome shotgun (WGS) entry which is preliminary data.</text>
</comment>
<dbReference type="RefSeq" id="WP_344311989.1">
    <property type="nucleotide sequence ID" value="NZ_BAAANY010000015.1"/>
</dbReference>
<keyword evidence="4" id="KW-1185">Reference proteome</keyword>
<dbReference type="Pfam" id="PF00496">
    <property type="entry name" value="SBP_bac_5"/>
    <property type="match status" value="1"/>
</dbReference>
<dbReference type="PIRSF" id="PIRSF002741">
    <property type="entry name" value="MppA"/>
    <property type="match status" value="1"/>
</dbReference>
<accession>A0ABP4THT5</accession>
<protein>
    <submittedName>
        <fullName evidence="3">ABC transporter substrate-binding protein</fullName>
    </submittedName>
</protein>
<dbReference type="PROSITE" id="PS51257">
    <property type="entry name" value="PROKAR_LIPOPROTEIN"/>
    <property type="match status" value="1"/>
</dbReference>
<dbReference type="PANTHER" id="PTHR30290">
    <property type="entry name" value="PERIPLASMIC BINDING COMPONENT OF ABC TRANSPORTER"/>
    <property type="match status" value="1"/>
</dbReference>
<feature type="domain" description="Solute-binding protein family 5" evidence="2">
    <location>
        <begin position="90"/>
        <end position="473"/>
    </location>
</feature>
<evidence type="ECO:0000313" key="4">
    <source>
        <dbReference type="Proteomes" id="UP001500618"/>
    </source>
</evidence>
<dbReference type="Proteomes" id="UP001500618">
    <property type="component" value="Unassembled WGS sequence"/>
</dbReference>
<dbReference type="Gene3D" id="3.10.105.10">
    <property type="entry name" value="Dipeptide-binding Protein, Domain 3"/>
    <property type="match status" value="1"/>
</dbReference>
<organism evidence="3 4">
    <name type="scientific">Fodinicola feengrottensis</name>
    <dbReference type="NCBI Taxonomy" id="435914"/>
    <lineage>
        <taxon>Bacteria</taxon>
        <taxon>Bacillati</taxon>
        <taxon>Actinomycetota</taxon>
        <taxon>Actinomycetes</taxon>
        <taxon>Mycobacteriales</taxon>
        <taxon>Fodinicola</taxon>
    </lineage>
</organism>
<dbReference type="CDD" id="cd08506">
    <property type="entry name" value="PBP2_clavulanate_OppA2"/>
    <property type="match status" value="1"/>
</dbReference>
<evidence type="ECO:0000259" key="2">
    <source>
        <dbReference type="Pfam" id="PF00496"/>
    </source>
</evidence>
<name>A0ABP4THT5_9ACTN</name>
<dbReference type="EMBL" id="BAAANY010000015">
    <property type="protein sequence ID" value="GAA1688220.1"/>
    <property type="molecule type" value="Genomic_DNA"/>
</dbReference>
<proteinExistence type="predicted"/>
<evidence type="ECO:0000313" key="3">
    <source>
        <dbReference type="EMBL" id="GAA1688220.1"/>
    </source>
</evidence>
<dbReference type="InterPro" id="IPR000914">
    <property type="entry name" value="SBP_5_dom"/>
</dbReference>